<dbReference type="InterPro" id="IPR042525">
    <property type="entry name" value="Rad52_Rad59_Rad22_sf"/>
</dbReference>
<gene>
    <name evidence="5" type="ORF">DSCO28_02850</name>
</gene>
<dbReference type="GO" id="GO:0006302">
    <property type="term" value="P:double-strand break repair"/>
    <property type="evidence" value="ECO:0007669"/>
    <property type="project" value="UniProtKB-ARBA"/>
</dbReference>
<dbReference type="GO" id="GO:0006310">
    <property type="term" value="P:DNA recombination"/>
    <property type="evidence" value="ECO:0007669"/>
    <property type="project" value="UniProtKB-ARBA"/>
</dbReference>
<proteinExistence type="inferred from homology"/>
<dbReference type="Gene3D" id="3.30.390.80">
    <property type="entry name" value="DNA repair protein Rad52/59/22"/>
    <property type="match status" value="1"/>
</dbReference>
<evidence type="ECO:0000256" key="2">
    <source>
        <dbReference type="ARBA" id="ARBA00022763"/>
    </source>
</evidence>
<protein>
    <submittedName>
        <fullName evidence="5">Uncharacterized protein</fullName>
    </submittedName>
</protein>
<keyword evidence="2" id="KW-0227">DNA damage</keyword>
<evidence type="ECO:0000256" key="3">
    <source>
        <dbReference type="ARBA" id="ARBA00023204"/>
    </source>
</evidence>
<dbReference type="Proteomes" id="UP000425960">
    <property type="component" value="Chromosome"/>
</dbReference>
<accession>A0A5K7ZJ16</accession>
<dbReference type="InterPro" id="IPR041247">
    <property type="entry name" value="Rad52_fam"/>
</dbReference>
<dbReference type="KEGG" id="dov:DSCO28_02850"/>
<dbReference type="EMBL" id="AP021876">
    <property type="protein sequence ID" value="BBO79719.1"/>
    <property type="molecule type" value="Genomic_DNA"/>
</dbReference>
<sequence length="225" mass="24656">MNREILERPFTPEQIKQREGNFGKMLDYIEGHAVIQRLNDAFDGEWSFTIARHEILKETDEVLVLGELKAGGIVKSQFGSSRITRVRESGDIISLADDLKAAATDALKKAATLLGVGLHLYRNERTQGAHRQTGSYRNGGNGNNGGNNTNGGNGNNRPSGGHRNGGNNGNGRLTNNQYKYMLRLNQEQGRSKTDLDQHCLQLFGAASEYLSKNDASSVIQQLLSA</sequence>
<keyword evidence="3" id="KW-0234">DNA repair</keyword>
<dbReference type="Pfam" id="PF04098">
    <property type="entry name" value="Rad52_Rad22"/>
    <property type="match status" value="1"/>
</dbReference>
<evidence type="ECO:0000313" key="6">
    <source>
        <dbReference type="Proteomes" id="UP000425960"/>
    </source>
</evidence>
<organism evidence="5 6">
    <name type="scientific">Desulfosarcina ovata subsp. sediminis</name>
    <dbReference type="NCBI Taxonomy" id="885957"/>
    <lineage>
        <taxon>Bacteria</taxon>
        <taxon>Pseudomonadati</taxon>
        <taxon>Thermodesulfobacteriota</taxon>
        <taxon>Desulfobacteria</taxon>
        <taxon>Desulfobacterales</taxon>
        <taxon>Desulfosarcinaceae</taxon>
        <taxon>Desulfosarcina</taxon>
    </lineage>
</organism>
<name>A0A5K7ZJ16_9BACT</name>
<evidence type="ECO:0000256" key="1">
    <source>
        <dbReference type="ARBA" id="ARBA00006638"/>
    </source>
</evidence>
<evidence type="ECO:0000313" key="5">
    <source>
        <dbReference type="EMBL" id="BBO79719.1"/>
    </source>
</evidence>
<feature type="compositionally biased region" description="Gly residues" evidence="4">
    <location>
        <begin position="137"/>
        <end position="154"/>
    </location>
</feature>
<evidence type="ECO:0000256" key="4">
    <source>
        <dbReference type="SAM" id="MobiDB-lite"/>
    </source>
</evidence>
<comment type="similarity">
    <text evidence="1">Belongs to the RAD52 family.</text>
</comment>
<dbReference type="AlphaFoldDB" id="A0A5K7ZJ16"/>
<feature type="region of interest" description="Disordered" evidence="4">
    <location>
        <begin position="125"/>
        <end position="174"/>
    </location>
</feature>
<reference evidence="5 6" key="1">
    <citation type="submission" date="2019-11" db="EMBL/GenBank/DDBJ databases">
        <title>Comparative genomics of hydrocarbon-degrading Desulfosarcina strains.</title>
        <authorList>
            <person name="Watanabe M."/>
            <person name="Kojima H."/>
            <person name="Fukui M."/>
        </authorList>
    </citation>
    <scope>NUCLEOTIDE SEQUENCE [LARGE SCALE GENOMIC DNA]</scope>
    <source>
        <strain evidence="5 6">28bB2T</strain>
    </source>
</reference>
<dbReference type="RefSeq" id="WP_155320847.1">
    <property type="nucleotide sequence ID" value="NZ_AP021876.1"/>
</dbReference>